<accession>A0A1W1WU50</accession>
<keyword evidence="4" id="KW-1185">Reference proteome</keyword>
<dbReference type="Proteomes" id="UP000192602">
    <property type="component" value="Unassembled WGS sequence"/>
</dbReference>
<sequence>MSDPIKIEAPTLEEAYKKAAEQLSCSINDLDIKVLQHPSKGILGIGKKNAIILVRCESESEQPKVEEVLPKIEKPKEEIFDNFYKEKKDLEQIAQEVQSELNELFKNICFGLEPIEVKPYSQDTLLIEFSGEDAALLIGKEGYRYKALSYMLFNWINPKYNLQIRLEIAEFLKTQEEMIRNYLVPVIERIKKEGKGQTKPLDGVLIQIALRQLREAFPEKYVAIRERNGEKYIIVNEFRKN</sequence>
<dbReference type="PANTHER" id="PTHR35800:SF1">
    <property type="entry name" value="RNA-BINDING PROTEIN KHPB"/>
    <property type="match status" value="1"/>
</dbReference>
<evidence type="ECO:0000259" key="2">
    <source>
        <dbReference type="SMART" id="SM01245"/>
    </source>
</evidence>
<feature type="coiled-coil region" evidence="1">
    <location>
        <begin position="80"/>
        <end position="107"/>
    </location>
</feature>
<evidence type="ECO:0000313" key="3">
    <source>
        <dbReference type="EMBL" id="SMC09732.1"/>
    </source>
</evidence>
<name>A0A1W1WU50_9BACT</name>
<dbReference type="Gene3D" id="3.30.300.20">
    <property type="match status" value="1"/>
</dbReference>
<keyword evidence="1" id="KW-0175">Coiled coil</keyword>
<dbReference type="SMART" id="SM01245">
    <property type="entry name" value="Jag_N"/>
    <property type="match status" value="1"/>
</dbReference>
<dbReference type="EMBL" id="FWWZ01000001">
    <property type="protein sequence ID" value="SMC09732.1"/>
    <property type="molecule type" value="Genomic_DNA"/>
</dbReference>
<dbReference type="Gene3D" id="3.30.30.80">
    <property type="entry name" value="probable RNA-binding protein from clostridium symbiosum atcc 14940"/>
    <property type="match status" value="1"/>
</dbReference>
<dbReference type="PANTHER" id="PTHR35800">
    <property type="entry name" value="PROTEIN JAG"/>
    <property type="match status" value="1"/>
</dbReference>
<dbReference type="GO" id="GO:0003723">
    <property type="term" value="F:RNA binding"/>
    <property type="evidence" value="ECO:0007669"/>
    <property type="project" value="InterPro"/>
</dbReference>
<dbReference type="OrthoDB" id="5329502at2"/>
<protein>
    <submittedName>
        <fullName evidence="3">SpoIIIJ-associated protein</fullName>
    </submittedName>
</protein>
<proteinExistence type="predicted"/>
<dbReference type="Pfam" id="PF18472">
    <property type="entry name" value="HP1451_C"/>
    <property type="match status" value="1"/>
</dbReference>
<evidence type="ECO:0000256" key="1">
    <source>
        <dbReference type="SAM" id="Coils"/>
    </source>
</evidence>
<dbReference type="STRING" id="1069081.SAMN05660197_1554"/>
<gene>
    <name evidence="3" type="ORF">SAMN05660197_1554</name>
</gene>
<feature type="domain" description="RNA-binding protein KhpB N-terminal" evidence="2">
    <location>
        <begin position="6"/>
        <end position="57"/>
    </location>
</feature>
<dbReference type="AlphaFoldDB" id="A0A1W1WU50"/>
<organism evidence="3 4">
    <name type="scientific">Nitratiruptor tergarcus DSM 16512</name>
    <dbReference type="NCBI Taxonomy" id="1069081"/>
    <lineage>
        <taxon>Bacteria</taxon>
        <taxon>Pseudomonadati</taxon>
        <taxon>Campylobacterota</taxon>
        <taxon>Epsilonproteobacteria</taxon>
        <taxon>Nautiliales</taxon>
        <taxon>Nitratiruptoraceae</taxon>
        <taxon>Nitratiruptor</taxon>
    </lineage>
</organism>
<dbReference type="InterPro" id="IPR015946">
    <property type="entry name" value="KH_dom-like_a/b"/>
</dbReference>
<dbReference type="RefSeq" id="WP_084275948.1">
    <property type="nucleotide sequence ID" value="NZ_AP026671.1"/>
</dbReference>
<evidence type="ECO:0000313" key="4">
    <source>
        <dbReference type="Proteomes" id="UP000192602"/>
    </source>
</evidence>
<dbReference type="Pfam" id="PF14804">
    <property type="entry name" value="Jag_N"/>
    <property type="match status" value="1"/>
</dbReference>
<dbReference type="InterPro" id="IPR038247">
    <property type="entry name" value="Jag_N_dom_sf"/>
</dbReference>
<reference evidence="4" key="1">
    <citation type="submission" date="2017-04" db="EMBL/GenBank/DDBJ databases">
        <authorList>
            <person name="Varghese N."/>
            <person name="Submissions S."/>
        </authorList>
    </citation>
    <scope>NUCLEOTIDE SEQUENCE [LARGE SCALE GENOMIC DNA]</scope>
    <source>
        <strain evidence="4">DSM 16512</strain>
    </source>
</reference>
<dbReference type="InterPro" id="IPR032782">
    <property type="entry name" value="KhpB_N"/>
</dbReference>
<dbReference type="InterPro" id="IPR040977">
    <property type="entry name" value="HP1451_C"/>
</dbReference>
<dbReference type="Gene3D" id="3.30.1370.180">
    <property type="match status" value="1"/>
</dbReference>
<dbReference type="InterPro" id="IPR039247">
    <property type="entry name" value="KhpB"/>
</dbReference>